<evidence type="ECO:0000313" key="2">
    <source>
        <dbReference type="Proteomes" id="UP000814033"/>
    </source>
</evidence>
<dbReference type="EMBL" id="MU276312">
    <property type="protein sequence ID" value="KAI0039377.1"/>
    <property type="molecule type" value="Genomic_DNA"/>
</dbReference>
<accession>A0ACB8R639</accession>
<gene>
    <name evidence="1" type="ORF">FA95DRAFT_1655109</name>
</gene>
<sequence length="501" mass="57587">MAGHSAIYGDRFTLVQGARSSKVRGSKAQYYPINPPQKNEYNVTRPDYDLDNLPPRKEKQFWSTIQLLHTTASKTRRANITKQTGISRMALSTVSPAYIHPSFNTLDIFHLGFADIMGHLWDTWNKAGEGEMIYVDPEKLKAFGELVPRAMATVPPTFCGPVRDPNLKRHSQYKIYEWMALVYWFIIPIGIELEFPVQLLYNFSQYVEILEFAMTITPRTDSDLQLLHNLIKNFLLDYERLYVNNDPDKVHRCRLCVFQLIHIPKHIQWNGSLRIGSQSTMERAIGEISHSIRSKKAPYAHMANLIFERSLIKILRLKYPQLSKKSNQSSTKRLFSKQDVRKRERKFGTDFFDQLEAVCRLIEEKNPPTRSHRYFEACIENSDIPVFGEAACFIEVPEQSNDTELEYGSESSADSSVDQTKTVQVVVYRQLEGLSKTLNMWKGSQWSDTLEVLPISAIQHLIGILPYGRTIYILRPHSALAMLSKDALGLGEEEEISDEDN</sequence>
<name>A0ACB8R639_9AGAM</name>
<comment type="caution">
    <text evidence="1">The sequence shown here is derived from an EMBL/GenBank/DDBJ whole genome shotgun (WGS) entry which is preliminary data.</text>
</comment>
<proteinExistence type="predicted"/>
<reference evidence="1" key="2">
    <citation type="journal article" date="2022" name="New Phytol.">
        <title>Evolutionary transition to the ectomycorrhizal habit in the genomes of a hyperdiverse lineage of mushroom-forming fungi.</title>
        <authorList>
            <person name="Looney B."/>
            <person name="Miyauchi S."/>
            <person name="Morin E."/>
            <person name="Drula E."/>
            <person name="Courty P.E."/>
            <person name="Kohler A."/>
            <person name="Kuo A."/>
            <person name="LaButti K."/>
            <person name="Pangilinan J."/>
            <person name="Lipzen A."/>
            <person name="Riley R."/>
            <person name="Andreopoulos W."/>
            <person name="He G."/>
            <person name="Johnson J."/>
            <person name="Nolan M."/>
            <person name="Tritt A."/>
            <person name="Barry K.W."/>
            <person name="Grigoriev I.V."/>
            <person name="Nagy L.G."/>
            <person name="Hibbett D."/>
            <person name="Henrissat B."/>
            <person name="Matheny P.B."/>
            <person name="Labbe J."/>
            <person name="Martin F.M."/>
        </authorList>
    </citation>
    <scope>NUCLEOTIDE SEQUENCE</scope>
    <source>
        <strain evidence="1">FP105234-sp</strain>
    </source>
</reference>
<dbReference type="Proteomes" id="UP000814033">
    <property type="component" value="Unassembled WGS sequence"/>
</dbReference>
<organism evidence="1 2">
    <name type="scientific">Auriscalpium vulgare</name>
    <dbReference type="NCBI Taxonomy" id="40419"/>
    <lineage>
        <taxon>Eukaryota</taxon>
        <taxon>Fungi</taxon>
        <taxon>Dikarya</taxon>
        <taxon>Basidiomycota</taxon>
        <taxon>Agaricomycotina</taxon>
        <taxon>Agaricomycetes</taxon>
        <taxon>Russulales</taxon>
        <taxon>Auriscalpiaceae</taxon>
        <taxon>Auriscalpium</taxon>
    </lineage>
</organism>
<reference evidence="1" key="1">
    <citation type="submission" date="2021-02" db="EMBL/GenBank/DDBJ databases">
        <authorList>
            <consortium name="DOE Joint Genome Institute"/>
            <person name="Ahrendt S."/>
            <person name="Looney B.P."/>
            <person name="Miyauchi S."/>
            <person name="Morin E."/>
            <person name="Drula E."/>
            <person name="Courty P.E."/>
            <person name="Chicoki N."/>
            <person name="Fauchery L."/>
            <person name="Kohler A."/>
            <person name="Kuo A."/>
            <person name="Labutti K."/>
            <person name="Pangilinan J."/>
            <person name="Lipzen A."/>
            <person name="Riley R."/>
            <person name="Andreopoulos W."/>
            <person name="He G."/>
            <person name="Johnson J."/>
            <person name="Barry K.W."/>
            <person name="Grigoriev I.V."/>
            <person name="Nagy L."/>
            <person name="Hibbett D."/>
            <person name="Henrissat B."/>
            <person name="Matheny P.B."/>
            <person name="Labbe J."/>
            <person name="Martin F."/>
        </authorList>
    </citation>
    <scope>NUCLEOTIDE SEQUENCE</scope>
    <source>
        <strain evidence="1">FP105234-sp</strain>
    </source>
</reference>
<keyword evidence="2" id="KW-1185">Reference proteome</keyword>
<protein>
    <submittedName>
        <fullName evidence="1">Uncharacterized protein</fullName>
    </submittedName>
</protein>
<evidence type="ECO:0000313" key="1">
    <source>
        <dbReference type="EMBL" id="KAI0039377.1"/>
    </source>
</evidence>